<feature type="domain" description="Nucleoside phosphorylase" evidence="5">
    <location>
        <begin position="14"/>
        <end position="221"/>
    </location>
</feature>
<dbReference type="PANTHER" id="PTHR43691">
    <property type="entry name" value="URIDINE PHOSPHORYLASE"/>
    <property type="match status" value="1"/>
</dbReference>
<dbReference type="NCBIfam" id="NF004489">
    <property type="entry name" value="PRK05819.1"/>
    <property type="match status" value="1"/>
</dbReference>
<dbReference type="Pfam" id="PF01048">
    <property type="entry name" value="PNP_UDP_1"/>
    <property type="match status" value="1"/>
</dbReference>
<feature type="binding site" description="in other chain" evidence="4">
    <location>
        <begin position="179"/>
        <end position="181"/>
    </location>
    <ligand>
        <name>a purine D-ribonucleoside</name>
        <dbReference type="ChEBI" id="CHEBI:142355"/>
        <note>ligand shared between dimeric partners</note>
    </ligand>
</feature>
<dbReference type="GO" id="GO:0004731">
    <property type="term" value="F:purine-nucleoside phosphorylase activity"/>
    <property type="evidence" value="ECO:0007669"/>
    <property type="project" value="UniProtKB-UniRule"/>
</dbReference>
<comment type="function">
    <text evidence="4">Catalyzes the reversible phosphorolytic breakdown of the N-glycosidic bond in the beta-(deoxy)ribonucleoside molecules, with the formation of the corresponding free purine bases and pentose-1-phosphate.</text>
</comment>
<dbReference type="InterPro" id="IPR035994">
    <property type="entry name" value="Nucleoside_phosphorylase_sf"/>
</dbReference>
<keyword evidence="7" id="KW-1185">Reference proteome</keyword>
<proteinExistence type="inferred from homology"/>
<dbReference type="EC" id="2.4.2.1" evidence="4"/>
<protein>
    <recommendedName>
        <fullName evidence="4">Purine nucleoside phosphorylase DeoD-type</fullName>
        <shortName evidence="4">PNP</shortName>
        <ecNumber evidence="4">2.4.2.1</ecNumber>
    </recommendedName>
</protein>
<comment type="similarity">
    <text evidence="4">Belongs to the PNP/UDP phosphorylase family.</text>
</comment>
<feature type="binding site" evidence="4">
    <location>
        <position position="4"/>
    </location>
    <ligand>
        <name>a purine D-ribonucleoside</name>
        <dbReference type="ChEBI" id="CHEBI:142355"/>
        <note>ligand shared between dimeric partners</note>
    </ligand>
</feature>
<feature type="site" description="Important for catalytic activity" evidence="4">
    <location>
        <position position="217"/>
    </location>
</feature>
<organism evidence="6 7">
    <name type="scientific">Enterococcus rivorum</name>
    <dbReference type="NCBI Taxonomy" id="762845"/>
    <lineage>
        <taxon>Bacteria</taxon>
        <taxon>Bacillati</taxon>
        <taxon>Bacillota</taxon>
        <taxon>Bacilli</taxon>
        <taxon>Lactobacillales</taxon>
        <taxon>Enterococcaceae</taxon>
        <taxon>Enterococcus</taxon>
    </lineage>
</organism>
<evidence type="ECO:0000313" key="7">
    <source>
        <dbReference type="Proteomes" id="UP000095256"/>
    </source>
</evidence>
<feature type="binding site" description="in other chain" evidence="4">
    <location>
        <begin position="203"/>
        <end position="204"/>
    </location>
    <ligand>
        <name>a purine D-ribonucleoside</name>
        <dbReference type="ChEBI" id="CHEBI:142355"/>
        <note>ligand shared between dimeric partners</note>
    </ligand>
</feature>
<dbReference type="OrthoDB" id="9782889at2"/>
<dbReference type="GO" id="GO:0005829">
    <property type="term" value="C:cytosol"/>
    <property type="evidence" value="ECO:0007669"/>
    <property type="project" value="TreeGrafter"/>
</dbReference>
<feature type="active site" description="Proton donor" evidence="4">
    <location>
        <position position="204"/>
    </location>
</feature>
<dbReference type="GO" id="GO:0006152">
    <property type="term" value="P:purine nucleoside catabolic process"/>
    <property type="evidence" value="ECO:0007669"/>
    <property type="project" value="TreeGrafter"/>
</dbReference>
<feature type="binding site" description="in other chain" evidence="4">
    <location>
        <position position="24"/>
    </location>
    <ligand>
        <name>phosphate</name>
        <dbReference type="ChEBI" id="CHEBI:43474"/>
        <note>ligand shared between dimeric partners</note>
    </ligand>
</feature>
<dbReference type="SUPFAM" id="SSF53167">
    <property type="entry name" value="Purine and uridine phosphorylases"/>
    <property type="match status" value="1"/>
</dbReference>
<evidence type="ECO:0000256" key="3">
    <source>
        <dbReference type="ARBA" id="ARBA00048447"/>
    </source>
</evidence>
<dbReference type="Proteomes" id="UP000095256">
    <property type="component" value="Unassembled WGS sequence"/>
</dbReference>
<dbReference type="InterPro" id="IPR000845">
    <property type="entry name" value="Nucleoside_phosphorylase_d"/>
</dbReference>
<comment type="caution">
    <text evidence="6">The sequence shown here is derived from an EMBL/GenBank/DDBJ whole genome shotgun (WGS) entry which is preliminary data.</text>
</comment>
<feature type="binding site" description="in other chain" evidence="4">
    <location>
        <position position="20"/>
    </location>
    <ligand>
        <name>phosphate</name>
        <dbReference type="ChEBI" id="CHEBI:43474"/>
        <note>ligand shared between dimeric partners</note>
    </ligand>
</feature>
<comment type="catalytic activity">
    <reaction evidence="4">
        <text>a purine D-ribonucleoside + phosphate = a purine nucleobase + alpha-D-ribose 1-phosphate</text>
        <dbReference type="Rhea" id="RHEA:19805"/>
        <dbReference type="ChEBI" id="CHEBI:26386"/>
        <dbReference type="ChEBI" id="CHEBI:43474"/>
        <dbReference type="ChEBI" id="CHEBI:57720"/>
        <dbReference type="ChEBI" id="CHEBI:142355"/>
        <dbReference type="EC" id="2.4.2.1"/>
    </reaction>
</comment>
<comment type="catalytic activity">
    <reaction evidence="4">
        <text>a purine 2'-deoxy-D-ribonucleoside + phosphate = a purine nucleobase + 2-deoxy-alpha-D-ribose 1-phosphate</text>
        <dbReference type="Rhea" id="RHEA:36431"/>
        <dbReference type="ChEBI" id="CHEBI:26386"/>
        <dbReference type="ChEBI" id="CHEBI:43474"/>
        <dbReference type="ChEBI" id="CHEBI:57259"/>
        <dbReference type="ChEBI" id="CHEBI:142361"/>
        <dbReference type="EC" id="2.4.2.1"/>
    </reaction>
</comment>
<gene>
    <name evidence="4" type="primary">deoD</name>
    <name evidence="6" type="ORF">BCR26_06525</name>
</gene>
<name>A0A1E5KSN9_9ENTE</name>
<sequence>MSFHIEAEAGQIAKHVLLPGDPLRAKYIAENFLEDAVCYNQVRGMLGYTGTYKGVPISVQGTGMGMPSAVIYIHELINDYHVEKLARIGTCGAIQKDIAIRDVLIAQAAATNSSMIKNDFPTYDFPQIGSFELIDRAFHLAKEKDMTIHVGNVLSDDSFYKDNEEEFLRLGEYGVLGVEMETAGLYYMAAKFGVEALSLLTVSDHLITGEQTSPEERQTTFNDMIIIALETLTA</sequence>
<dbReference type="InterPro" id="IPR004402">
    <property type="entry name" value="DeoD-type"/>
</dbReference>
<feature type="binding site" evidence="4">
    <location>
        <position position="43"/>
    </location>
    <ligand>
        <name>phosphate</name>
        <dbReference type="ChEBI" id="CHEBI:43474"/>
        <note>ligand shared between dimeric partners</note>
    </ligand>
</feature>
<reference evidence="6 7" key="1">
    <citation type="submission" date="2016-09" db="EMBL/GenBank/DDBJ databases">
        <authorList>
            <person name="Capua I."/>
            <person name="De Benedictis P."/>
            <person name="Joannis T."/>
            <person name="Lombin L.H."/>
            <person name="Cattoli G."/>
        </authorList>
    </citation>
    <scope>NUCLEOTIDE SEQUENCE [LARGE SCALE GENOMIC DNA]</scope>
    <source>
        <strain evidence="6 7">LMG 25899</strain>
    </source>
</reference>
<comment type="catalytic activity">
    <reaction evidence="3">
        <text>uridine + phosphate = alpha-D-ribose 1-phosphate + uracil</text>
        <dbReference type="Rhea" id="RHEA:24388"/>
        <dbReference type="ChEBI" id="CHEBI:16704"/>
        <dbReference type="ChEBI" id="CHEBI:17568"/>
        <dbReference type="ChEBI" id="CHEBI:43474"/>
        <dbReference type="ChEBI" id="CHEBI:57720"/>
        <dbReference type="EC" id="2.4.2.3"/>
    </reaction>
</comment>
<keyword evidence="1 4" id="KW-0328">Glycosyltransferase</keyword>
<dbReference type="PANTHER" id="PTHR43691:SF11">
    <property type="entry name" value="FI09636P-RELATED"/>
    <property type="match status" value="1"/>
</dbReference>
<evidence type="ECO:0000256" key="1">
    <source>
        <dbReference type="ARBA" id="ARBA00022676"/>
    </source>
</evidence>
<evidence type="ECO:0000313" key="6">
    <source>
        <dbReference type="EMBL" id="OEH80881.1"/>
    </source>
</evidence>
<accession>A0A1E5KSN9</accession>
<dbReference type="RefSeq" id="WP_069700168.1">
    <property type="nucleotide sequence ID" value="NZ_JAGGMA010000006.1"/>
</dbReference>
<dbReference type="CDD" id="cd09006">
    <property type="entry name" value="PNP_EcPNPI-like"/>
    <property type="match status" value="1"/>
</dbReference>
<evidence type="ECO:0000259" key="5">
    <source>
        <dbReference type="Pfam" id="PF01048"/>
    </source>
</evidence>
<dbReference type="AlphaFoldDB" id="A0A1E5KSN9"/>
<dbReference type="GO" id="GO:0004850">
    <property type="term" value="F:uridine phosphorylase activity"/>
    <property type="evidence" value="ECO:0007669"/>
    <property type="project" value="UniProtKB-EC"/>
</dbReference>
<comment type="subunit">
    <text evidence="4">Homohexamer; trimer of homodimers.</text>
</comment>
<evidence type="ECO:0000256" key="4">
    <source>
        <dbReference type="HAMAP-Rule" id="MF_01627"/>
    </source>
</evidence>
<evidence type="ECO:0000256" key="2">
    <source>
        <dbReference type="ARBA" id="ARBA00022679"/>
    </source>
</evidence>
<dbReference type="Gene3D" id="3.40.50.1580">
    <property type="entry name" value="Nucleoside phosphorylase domain"/>
    <property type="match status" value="1"/>
</dbReference>
<keyword evidence="2 4" id="KW-0808">Transferase</keyword>
<dbReference type="NCBIfam" id="TIGR00107">
    <property type="entry name" value="deoD"/>
    <property type="match status" value="1"/>
</dbReference>
<dbReference type="HAMAP" id="MF_01627">
    <property type="entry name" value="Pur_nucleosid_phosp"/>
    <property type="match status" value="1"/>
</dbReference>
<dbReference type="STRING" id="762845.BCR26_06525"/>
<dbReference type="EMBL" id="MIEK01000078">
    <property type="protein sequence ID" value="OEH80881.1"/>
    <property type="molecule type" value="Genomic_DNA"/>
</dbReference>
<feature type="binding site" description="in other chain" evidence="4">
    <location>
        <begin position="87"/>
        <end position="90"/>
    </location>
    <ligand>
        <name>phosphate</name>
        <dbReference type="ChEBI" id="CHEBI:43474"/>
        <note>ligand shared between dimeric partners</note>
    </ligand>
</feature>